<dbReference type="EMBL" id="BMIB01000001">
    <property type="protein sequence ID" value="GGH59715.1"/>
    <property type="molecule type" value="Genomic_DNA"/>
</dbReference>
<reference evidence="1" key="1">
    <citation type="journal article" date="2014" name="Int. J. Syst. Evol. Microbiol.">
        <title>Complete genome sequence of Corynebacterium casei LMG S-19264T (=DSM 44701T), isolated from a smear-ripened cheese.</title>
        <authorList>
            <consortium name="US DOE Joint Genome Institute (JGI-PGF)"/>
            <person name="Walter F."/>
            <person name="Albersmeier A."/>
            <person name="Kalinowski J."/>
            <person name="Ruckert C."/>
        </authorList>
    </citation>
    <scope>NUCLEOTIDE SEQUENCE</scope>
    <source>
        <strain evidence="1">CGMCC 1.15290</strain>
    </source>
</reference>
<sequence length="178" mass="20713">MFNPFVRFTPGLLTAMLQQNTFYLVSQTMKSAVPNAYDKKAMLLSDYKDKGLAQIHFNALKARQDNLKKHQEKDALIALIELQNPKHLRRVNEILLPDSDYAIFANFINDHKTAIRDATKFYTNKLEKHVRDVTTWKQIGKIKPELNVRFGELFFDVSYGSQHLQVFLHELDDKYPIG</sequence>
<accession>A0A917IQQ3</accession>
<dbReference type="Proteomes" id="UP000627292">
    <property type="component" value="Unassembled WGS sequence"/>
</dbReference>
<dbReference type="RefSeq" id="WP_188950567.1">
    <property type="nucleotide sequence ID" value="NZ_BMIB01000001.1"/>
</dbReference>
<evidence type="ECO:0000313" key="1">
    <source>
        <dbReference type="EMBL" id="GGH59715.1"/>
    </source>
</evidence>
<comment type="caution">
    <text evidence="1">The sequence shown here is derived from an EMBL/GenBank/DDBJ whole genome shotgun (WGS) entry which is preliminary data.</text>
</comment>
<name>A0A917IQQ3_9BACT</name>
<proteinExistence type="predicted"/>
<organism evidence="1 2">
    <name type="scientific">Filimonas zeae</name>
    <dbReference type="NCBI Taxonomy" id="1737353"/>
    <lineage>
        <taxon>Bacteria</taxon>
        <taxon>Pseudomonadati</taxon>
        <taxon>Bacteroidota</taxon>
        <taxon>Chitinophagia</taxon>
        <taxon>Chitinophagales</taxon>
        <taxon>Chitinophagaceae</taxon>
        <taxon>Filimonas</taxon>
    </lineage>
</organism>
<dbReference type="AlphaFoldDB" id="A0A917IQQ3"/>
<evidence type="ECO:0000313" key="2">
    <source>
        <dbReference type="Proteomes" id="UP000627292"/>
    </source>
</evidence>
<gene>
    <name evidence="1" type="ORF">GCM10011379_06790</name>
</gene>
<reference evidence="1" key="2">
    <citation type="submission" date="2020-09" db="EMBL/GenBank/DDBJ databases">
        <authorList>
            <person name="Sun Q."/>
            <person name="Zhou Y."/>
        </authorList>
    </citation>
    <scope>NUCLEOTIDE SEQUENCE</scope>
    <source>
        <strain evidence="1">CGMCC 1.15290</strain>
    </source>
</reference>
<keyword evidence="2" id="KW-1185">Reference proteome</keyword>
<protein>
    <submittedName>
        <fullName evidence="1">Uncharacterized protein</fullName>
    </submittedName>
</protein>